<accession>A0A151NLJ3</accession>
<protein>
    <recommendedName>
        <fullName evidence="7">Reverse transcriptase RNase H-like domain-containing protein</fullName>
    </recommendedName>
</protein>
<evidence type="ECO:0000256" key="3">
    <source>
        <dbReference type="ARBA" id="ARBA00022722"/>
    </source>
</evidence>
<evidence type="ECO:0000259" key="7">
    <source>
        <dbReference type="Pfam" id="PF17917"/>
    </source>
</evidence>
<dbReference type="SUPFAM" id="SSF56672">
    <property type="entry name" value="DNA/RNA polymerases"/>
    <property type="match status" value="1"/>
</dbReference>
<dbReference type="STRING" id="8496.A0A151NLJ3"/>
<comment type="caution">
    <text evidence="8">The sequence shown here is derived from an EMBL/GenBank/DDBJ whole genome shotgun (WGS) entry which is preliminary data.</text>
</comment>
<organism evidence="8 9">
    <name type="scientific">Alligator mississippiensis</name>
    <name type="common">American alligator</name>
    <dbReference type="NCBI Taxonomy" id="8496"/>
    <lineage>
        <taxon>Eukaryota</taxon>
        <taxon>Metazoa</taxon>
        <taxon>Chordata</taxon>
        <taxon>Craniata</taxon>
        <taxon>Vertebrata</taxon>
        <taxon>Euteleostomi</taxon>
        <taxon>Archelosauria</taxon>
        <taxon>Archosauria</taxon>
        <taxon>Crocodylia</taxon>
        <taxon>Alligatoridae</taxon>
        <taxon>Alligatorinae</taxon>
        <taxon>Alligator</taxon>
    </lineage>
</organism>
<evidence type="ECO:0000313" key="8">
    <source>
        <dbReference type="EMBL" id="KYO37355.1"/>
    </source>
</evidence>
<keyword evidence="2" id="KW-0548">Nucleotidyltransferase</keyword>
<dbReference type="GO" id="GO:0003964">
    <property type="term" value="F:RNA-directed DNA polymerase activity"/>
    <property type="evidence" value="ECO:0007669"/>
    <property type="project" value="UniProtKB-KW"/>
</dbReference>
<gene>
    <name evidence="8" type="ORF">Y1Q_0017334</name>
</gene>
<reference evidence="8 9" key="1">
    <citation type="journal article" date="2012" name="Genome Biol.">
        <title>Sequencing three crocodilian genomes to illuminate the evolution of archosaurs and amniotes.</title>
        <authorList>
            <person name="St John J.A."/>
            <person name="Braun E.L."/>
            <person name="Isberg S.R."/>
            <person name="Miles L.G."/>
            <person name="Chong A.Y."/>
            <person name="Gongora J."/>
            <person name="Dalzell P."/>
            <person name="Moran C."/>
            <person name="Bed'hom B."/>
            <person name="Abzhanov A."/>
            <person name="Burgess S.C."/>
            <person name="Cooksey A.M."/>
            <person name="Castoe T.A."/>
            <person name="Crawford N.G."/>
            <person name="Densmore L.D."/>
            <person name="Drew J.C."/>
            <person name="Edwards S.V."/>
            <person name="Faircloth B.C."/>
            <person name="Fujita M.K."/>
            <person name="Greenwold M.J."/>
            <person name="Hoffmann F.G."/>
            <person name="Howard J.M."/>
            <person name="Iguchi T."/>
            <person name="Janes D.E."/>
            <person name="Khan S.Y."/>
            <person name="Kohno S."/>
            <person name="de Koning A.J."/>
            <person name="Lance S.L."/>
            <person name="McCarthy F.M."/>
            <person name="McCormack J.E."/>
            <person name="Merchant M.E."/>
            <person name="Peterson D.G."/>
            <person name="Pollock D.D."/>
            <person name="Pourmand N."/>
            <person name="Raney B.J."/>
            <person name="Roessler K.A."/>
            <person name="Sanford J.R."/>
            <person name="Sawyer R.H."/>
            <person name="Schmidt C.J."/>
            <person name="Triplett E.W."/>
            <person name="Tuberville T.D."/>
            <person name="Venegas-Anaya M."/>
            <person name="Howard J.T."/>
            <person name="Jarvis E.D."/>
            <person name="Guillette L.J.Jr."/>
            <person name="Glenn T.C."/>
            <person name="Green R.E."/>
            <person name="Ray D.A."/>
        </authorList>
    </citation>
    <scope>NUCLEOTIDE SEQUENCE [LARGE SCALE GENOMIC DNA]</scope>
    <source>
        <strain evidence="8">KSC_2009_1</strain>
    </source>
</reference>
<keyword evidence="3" id="KW-0540">Nuclease</keyword>
<dbReference type="AlphaFoldDB" id="A0A151NLJ3"/>
<proteinExistence type="predicted"/>
<keyword evidence="4" id="KW-0255">Endonuclease</keyword>
<keyword evidence="9" id="KW-1185">Reference proteome</keyword>
<dbReference type="InterPro" id="IPR043502">
    <property type="entry name" value="DNA/RNA_pol_sf"/>
</dbReference>
<evidence type="ECO:0000313" key="9">
    <source>
        <dbReference type="Proteomes" id="UP000050525"/>
    </source>
</evidence>
<dbReference type="FunFam" id="3.10.20.370:FF:000001">
    <property type="entry name" value="Retrovirus-related Pol polyprotein from transposon 17.6-like protein"/>
    <property type="match status" value="1"/>
</dbReference>
<dbReference type="PANTHER" id="PTHR34072">
    <property type="entry name" value="ENZYMATIC POLYPROTEIN-RELATED"/>
    <property type="match status" value="1"/>
</dbReference>
<dbReference type="GO" id="GO:0004519">
    <property type="term" value="F:endonuclease activity"/>
    <property type="evidence" value="ECO:0007669"/>
    <property type="project" value="UniProtKB-KW"/>
</dbReference>
<evidence type="ECO:0000256" key="6">
    <source>
        <dbReference type="ARBA" id="ARBA00022918"/>
    </source>
</evidence>
<dbReference type="EMBL" id="AKHW03002746">
    <property type="protein sequence ID" value="KYO37355.1"/>
    <property type="molecule type" value="Genomic_DNA"/>
</dbReference>
<evidence type="ECO:0000256" key="4">
    <source>
        <dbReference type="ARBA" id="ARBA00022759"/>
    </source>
</evidence>
<dbReference type="InterPro" id="IPR041373">
    <property type="entry name" value="RT_RNaseH"/>
</dbReference>
<dbReference type="Pfam" id="PF17917">
    <property type="entry name" value="RT_RNaseH"/>
    <property type="match status" value="1"/>
</dbReference>
<keyword evidence="6" id="KW-0695">RNA-directed DNA polymerase</keyword>
<evidence type="ECO:0000256" key="5">
    <source>
        <dbReference type="ARBA" id="ARBA00022801"/>
    </source>
</evidence>
<name>A0A151NLJ3_ALLMI</name>
<feature type="domain" description="Reverse transcriptase RNase H-like" evidence="7">
    <location>
        <begin position="5"/>
        <end position="75"/>
    </location>
</feature>
<keyword evidence="1" id="KW-0808">Transferase</keyword>
<sequence length="85" mass="9729">MRLPVKMDASNHALGVVLTQVTDGVECPIAYANRKLNPQEQRYATAERKCLAIKWGIEYFQYYLLGRMFTLVTDHPFKVAADHTN</sequence>
<dbReference type="Gene3D" id="3.10.20.370">
    <property type="match status" value="1"/>
</dbReference>
<keyword evidence="5" id="KW-0378">Hydrolase</keyword>
<dbReference type="Proteomes" id="UP000050525">
    <property type="component" value="Unassembled WGS sequence"/>
</dbReference>
<dbReference type="GO" id="GO:0016787">
    <property type="term" value="F:hydrolase activity"/>
    <property type="evidence" value="ECO:0007669"/>
    <property type="project" value="UniProtKB-KW"/>
</dbReference>
<evidence type="ECO:0000256" key="2">
    <source>
        <dbReference type="ARBA" id="ARBA00022695"/>
    </source>
</evidence>
<evidence type="ECO:0000256" key="1">
    <source>
        <dbReference type="ARBA" id="ARBA00022679"/>
    </source>
</evidence>